<dbReference type="Gene3D" id="3.40.980.20">
    <property type="entry name" value="Four-carbon acid sugar kinase, nucleotide binding domain"/>
    <property type="match status" value="1"/>
</dbReference>
<dbReference type="SUPFAM" id="SSF142764">
    <property type="entry name" value="YgbK-like"/>
    <property type="match status" value="1"/>
</dbReference>
<keyword evidence="10" id="KW-1185">Reference proteome</keyword>
<keyword evidence="2" id="KW-0808">Transferase</keyword>
<feature type="domain" description="Four-carbon acid sugar kinase nucleotide binding" evidence="8">
    <location>
        <begin position="272"/>
        <end position="426"/>
    </location>
</feature>
<keyword evidence="3" id="KW-0547">Nucleotide-binding</keyword>
<evidence type="ECO:0000256" key="1">
    <source>
        <dbReference type="ARBA" id="ARBA00005715"/>
    </source>
</evidence>
<dbReference type="InterPro" id="IPR010737">
    <property type="entry name" value="4-carb_acid_sugar_kinase_N"/>
</dbReference>
<keyword evidence="5" id="KW-0067">ATP-binding</keyword>
<evidence type="ECO:0000256" key="6">
    <source>
        <dbReference type="ARBA" id="ARBA00023277"/>
    </source>
</evidence>
<evidence type="ECO:0000256" key="5">
    <source>
        <dbReference type="ARBA" id="ARBA00022840"/>
    </source>
</evidence>
<dbReference type="GO" id="GO:0005524">
    <property type="term" value="F:ATP binding"/>
    <property type="evidence" value="ECO:0007669"/>
    <property type="project" value="UniProtKB-KW"/>
</dbReference>
<evidence type="ECO:0000256" key="2">
    <source>
        <dbReference type="ARBA" id="ARBA00022679"/>
    </source>
</evidence>
<reference evidence="9" key="1">
    <citation type="submission" date="2022-06" db="EMBL/GenBank/DDBJ databases">
        <title>Aeoliella straminimaris, a novel planctomycete from sediments.</title>
        <authorList>
            <person name="Vitorino I.R."/>
            <person name="Lage O.M."/>
        </authorList>
    </citation>
    <scope>NUCLEOTIDE SEQUENCE</scope>
    <source>
        <strain evidence="9">ICT_H6.2</strain>
    </source>
</reference>
<organism evidence="9 10">
    <name type="scientific">Aeoliella straminimaris</name>
    <dbReference type="NCBI Taxonomy" id="2954799"/>
    <lineage>
        <taxon>Bacteria</taxon>
        <taxon>Pseudomonadati</taxon>
        <taxon>Planctomycetota</taxon>
        <taxon>Planctomycetia</taxon>
        <taxon>Pirellulales</taxon>
        <taxon>Lacipirellulaceae</taxon>
        <taxon>Aeoliella</taxon>
    </lineage>
</organism>
<name>A0A9X2JKC2_9BACT</name>
<dbReference type="Proteomes" id="UP001155241">
    <property type="component" value="Unassembled WGS sequence"/>
</dbReference>
<dbReference type="Pfam" id="PF07005">
    <property type="entry name" value="SBD_N"/>
    <property type="match status" value="1"/>
</dbReference>
<keyword evidence="6" id="KW-0119">Carbohydrate metabolism</keyword>
<evidence type="ECO:0000259" key="7">
    <source>
        <dbReference type="Pfam" id="PF07005"/>
    </source>
</evidence>
<evidence type="ECO:0000259" key="8">
    <source>
        <dbReference type="Pfam" id="PF17042"/>
    </source>
</evidence>
<keyword evidence="4 9" id="KW-0418">Kinase</keyword>
<dbReference type="InterPro" id="IPR037051">
    <property type="entry name" value="4-carb_acid_sugar_kinase_N_sf"/>
</dbReference>
<feature type="domain" description="Four-carbon acid sugar kinase N-terminal" evidence="7">
    <location>
        <begin position="2"/>
        <end position="245"/>
    </location>
</feature>
<evidence type="ECO:0000256" key="4">
    <source>
        <dbReference type="ARBA" id="ARBA00022777"/>
    </source>
</evidence>
<protein>
    <submittedName>
        <fullName evidence="9">Four-carbon acid sugar kinase family protein</fullName>
    </submittedName>
</protein>
<dbReference type="Gene3D" id="3.40.50.10840">
    <property type="entry name" value="Putative sugar-binding, N-terminal domain"/>
    <property type="match status" value="1"/>
</dbReference>
<evidence type="ECO:0000313" key="10">
    <source>
        <dbReference type="Proteomes" id="UP001155241"/>
    </source>
</evidence>
<evidence type="ECO:0000256" key="3">
    <source>
        <dbReference type="ARBA" id="ARBA00022741"/>
    </source>
</evidence>
<dbReference type="InterPro" id="IPR031475">
    <property type="entry name" value="NBD_C"/>
</dbReference>
<gene>
    <name evidence="9" type="ORF">NG895_20290</name>
</gene>
<accession>A0A9X2JKC2</accession>
<sequence length="437" mass="46467">MAYFADDLTGATDAMERLELAGVRTALYLQSPSRDRVASDPDIQAVGVAGSTRAMPTNQLEDVIRPALASLRDLGAPHVHYKVCSTFDSSPSVGSIGRVIDVASSLFTSLFIPVVVGTPTLGRWCVFGNLFASMGIGATGSAYRLDRHPSMSQHPTTPADEADLRRHLAKQTEQRVGLVDVRTLALPPEEAASELEHILSDEHCRVVLFDTLTDDHFGQIGALVAPRGTVDEPLFWVGSSAVESVLTAHWRATGQLREVSRPGVADLRGVALVLAGSCSPVTAAQVEFAQESGLRKLTLTIEQIATGERSLEHLARCVMDCLESSESVIVATEAKTPRSQLSAEALGRYLGQLCQQVLRRVRPDLLVLAGGDTSSHTAATLPVESLRFVAPLTPGAPICRIVSSEPWLDGQQIVLKGGQVGRPDFLANLAAGQGGAA</sequence>
<dbReference type="InterPro" id="IPR042213">
    <property type="entry name" value="NBD_C_sf"/>
</dbReference>
<evidence type="ECO:0000313" key="9">
    <source>
        <dbReference type="EMBL" id="MCO6046244.1"/>
    </source>
</evidence>
<dbReference type="AlphaFoldDB" id="A0A9X2JKC2"/>
<comment type="caution">
    <text evidence="9">The sequence shown here is derived from an EMBL/GenBank/DDBJ whole genome shotgun (WGS) entry which is preliminary data.</text>
</comment>
<dbReference type="EMBL" id="JAMXLR010000072">
    <property type="protein sequence ID" value="MCO6046244.1"/>
    <property type="molecule type" value="Genomic_DNA"/>
</dbReference>
<comment type="similarity">
    <text evidence="1">Belongs to the four-carbon acid sugar kinase family.</text>
</comment>
<dbReference type="Pfam" id="PF17042">
    <property type="entry name" value="NBD_C"/>
    <property type="match status" value="1"/>
</dbReference>
<dbReference type="GO" id="GO:0016301">
    <property type="term" value="F:kinase activity"/>
    <property type="evidence" value="ECO:0007669"/>
    <property type="project" value="UniProtKB-KW"/>
</dbReference>
<proteinExistence type="inferred from homology"/>
<dbReference type="RefSeq" id="WP_252854358.1">
    <property type="nucleotide sequence ID" value="NZ_JAMXLR010000072.1"/>
</dbReference>